<proteinExistence type="predicted"/>
<evidence type="ECO:0000313" key="3">
    <source>
        <dbReference type="Proteomes" id="UP000693738"/>
    </source>
</evidence>
<dbReference type="EMBL" id="CAJSTJ010000130">
    <property type="protein sequence ID" value="CAG7559785.1"/>
    <property type="molecule type" value="Genomic_DNA"/>
</dbReference>
<sequence length="129" mass="14126">MSSSLLPSSFFSVLPSTNINTSQNHSNHHNSQKMHLTINIDDVLESAVVFILLLILFNFLLILLCASFHGFLLLLPETMKQLRLIAAGEGAETKQEAEDIACSKLPDIVSDNKTMRVASGNDGNYVPTP</sequence>
<dbReference type="Proteomes" id="UP000693738">
    <property type="component" value="Unassembled WGS sequence"/>
</dbReference>
<comment type="caution">
    <text evidence="2">The sequence shown here is derived from an EMBL/GenBank/DDBJ whole genome shotgun (WGS) entry which is preliminary data.</text>
</comment>
<feature type="transmembrane region" description="Helical" evidence="1">
    <location>
        <begin position="47"/>
        <end position="75"/>
    </location>
</feature>
<accession>A0A8J2ILN6</accession>
<dbReference type="AlphaFoldDB" id="A0A8J2ILN6"/>
<keyword evidence="1" id="KW-0472">Membrane</keyword>
<keyword evidence="1" id="KW-0812">Transmembrane</keyword>
<reference evidence="2" key="1">
    <citation type="submission" date="2021-05" db="EMBL/GenBank/DDBJ databases">
        <authorList>
            <person name="Khan N."/>
        </authorList>
    </citation>
    <scope>NUCLEOTIDE SEQUENCE</scope>
</reference>
<protein>
    <submittedName>
        <fullName evidence="2">Uncharacterized protein</fullName>
    </submittedName>
</protein>
<organism evidence="2 3">
    <name type="scientific">Fusarium equiseti</name>
    <name type="common">Fusarium scirpi</name>
    <dbReference type="NCBI Taxonomy" id="61235"/>
    <lineage>
        <taxon>Eukaryota</taxon>
        <taxon>Fungi</taxon>
        <taxon>Dikarya</taxon>
        <taxon>Ascomycota</taxon>
        <taxon>Pezizomycotina</taxon>
        <taxon>Sordariomycetes</taxon>
        <taxon>Hypocreomycetidae</taxon>
        <taxon>Hypocreales</taxon>
        <taxon>Nectriaceae</taxon>
        <taxon>Fusarium</taxon>
        <taxon>Fusarium incarnatum-equiseti species complex</taxon>
    </lineage>
</organism>
<keyword evidence="1" id="KW-1133">Transmembrane helix</keyword>
<gene>
    <name evidence="2" type="ORF">FEQUK3_LOCUS5501</name>
</gene>
<evidence type="ECO:0000256" key="1">
    <source>
        <dbReference type="SAM" id="Phobius"/>
    </source>
</evidence>
<name>A0A8J2ILN6_FUSEQ</name>
<evidence type="ECO:0000313" key="2">
    <source>
        <dbReference type="EMBL" id="CAG7559785.1"/>
    </source>
</evidence>